<proteinExistence type="predicted"/>
<evidence type="ECO:0000313" key="1">
    <source>
        <dbReference type="EMBL" id="ADE29236.1"/>
    </source>
</evidence>
<organism evidence="1">
    <name type="scientific">uncultured virus</name>
    <dbReference type="NCBI Taxonomy" id="340016"/>
    <lineage>
        <taxon>Viruses</taxon>
        <taxon>environmental samples</taxon>
    </lineage>
</organism>
<name>D5L2H7_9VIRU</name>
<protein>
    <submittedName>
        <fullName evidence="1">Probable peptidase</fullName>
    </submittedName>
</protein>
<dbReference type="EMBL" id="GU735241">
    <property type="protein sequence ID" value="ADE29236.1"/>
    <property type="molecule type" value="Genomic_DNA"/>
</dbReference>
<reference evidence="1" key="1">
    <citation type="journal article" date="2010" name="Environ. Microbiol.">
        <title>The metavirome of a hypersaline environment.</title>
        <authorList>
            <person name="Santos F."/>
            <person name="Yarza P."/>
            <person name="Parro V."/>
            <person name="Briones C."/>
            <person name="Anton J."/>
        </authorList>
    </citation>
    <scope>NUCLEOTIDE SEQUENCE</scope>
</reference>
<sequence length="233" mass="26113">MPYDYPYKLVKPKYVSQRIVDSAITTIMDSGIGDDTTNAEVIDLATEYDTDFVVPCDELNDIEATVANIHEFMDIWNDSDCRATPLIPLQPSHVDCYNRLDIDAAHYMLGGIGGKSCEVSTTDIIDSIEQFRQVDAKASLHLLGAGADHKLMQWLSHPHRQSWVQSLDCSTPEQCVINGVIYDISLQQRSFETLTGDDSSISRYDLAKELALILNDAIFDLFRTETQTIQTTL</sequence>
<accession>D5L2H7</accession>